<dbReference type="InterPro" id="IPR035386">
    <property type="entry name" value="Arm-DNA-bind_5"/>
</dbReference>
<dbReference type="RefSeq" id="WP_117384845.1">
    <property type="nucleotide sequence ID" value="NZ_QWDE01000006.1"/>
</dbReference>
<evidence type="ECO:0000259" key="3">
    <source>
        <dbReference type="Pfam" id="PF17293"/>
    </source>
</evidence>
<gene>
    <name evidence="4" type="ORF">DYU05_19525</name>
</gene>
<name>A0A3E2NJL5_9SPHI</name>
<keyword evidence="5" id="KW-1185">Reference proteome</keyword>
<dbReference type="Gene3D" id="1.10.150.130">
    <property type="match status" value="1"/>
</dbReference>
<comment type="caution">
    <text evidence="4">The sequence shown here is derived from an EMBL/GenBank/DDBJ whole genome shotgun (WGS) entry which is preliminary data.</text>
</comment>
<dbReference type="InterPro" id="IPR011010">
    <property type="entry name" value="DNA_brk_join_enz"/>
</dbReference>
<proteinExistence type="predicted"/>
<evidence type="ECO:0000313" key="4">
    <source>
        <dbReference type="EMBL" id="RFZ81179.1"/>
    </source>
</evidence>
<dbReference type="SUPFAM" id="SSF56349">
    <property type="entry name" value="DNA breaking-rejoining enzymes"/>
    <property type="match status" value="1"/>
</dbReference>
<evidence type="ECO:0000313" key="5">
    <source>
        <dbReference type="Proteomes" id="UP000260823"/>
    </source>
</evidence>
<reference evidence="4 5" key="1">
    <citation type="submission" date="2018-08" db="EMBL/GenBank/DDBJ databases">
        <title>Mucilaginibacter terrae sp. nov., isolated from manganese diggings.</title>
        <authorList>
            <person name="Huang Y."/>
            <person name="Zhou Z."/>
        </authorList>
    </citation>
    <scope>NUCLEOTIDE SEQUENCE [LARGE SCALE GENOMIC DNA]</scope>
    <source>
        <strain evidence="4 5">ZH6</strain>
    </source>
</reference>
<dbReference type="EMBL" id="QWDE01000006">
    <property type="protein sequence ID" value="RFZ81179.1"/>
    <property type="molecule type" value="Genomic_DNA"/>
</dbReference>
<dbReference type="Proteomes" id="UP000260823">
    <property type="component" value="Unassembled WGS sequence"/>
</dbReference>
<evidence type="ECO:0000259" key="2">
    <source>
        <dbReference type="Pfam" id="PF13102"/>
    </source>
</evidence>
<keyword evidence="1" id="KW-0238">DNA-binding</keyword>
<dbReference type="InterPro" id="IPR010998">
    <property type="entry name" value="Integrase_recombinase_N"/>
</dbReference>
<evidence type="ECO:0008006" key="6">
    <source>
        <dbReference type="Google" id="ProtNLM"/>
    </source>
</evidence>
<dbReference type="OrthoDB" id="5326076at2"/>
<evidence type="ECO:0000256" key="1">
    <source>
        <dbReference type="ARBA" id="ARBA00023125"/>
    </source>
</evidence>
<dbReference type="GO" id="GO:0003677">
    <property type="term" value="F:DNA binding"/>
    <property type="evidence" value="ECO:0007669"/>
    <property type="project" value="UniProtKB-KW"/>
</dbReference>
<dbReference type="Pfam" id="PF13102">
    <property type="entry name" value="Phage_int_SAM_5"/>
    <property type="match status" value="1"/>
</dbReference>
<protein>
    <recommendedName>
        <fullName evidence="6">Site-specific integrase</fullName>
    </recommendedName>
</protein>
<dbReference type="Pfam" id="PF17293">
    <property type="entry name" value="Arm-DNA-bind_5"/>
    <property type="match status" value="1"/>
</dbReference>
<dbReference type="InterPro" id="IPR025269">
    <property type="entry name" value="SAM-like_dom"/>
</dbReference>
<dbReference type="AlphaFoldDB" id="A0A3E2NJL5"/>
<accession>A0A3E2NJL5</accession>
<feature type="domain" description="Phage integrase SAM-like" evidence="2">
    <location>
        <begin position="110"/>
        <end position="203"/>
    </location>
</feature>
<sequence>MVYFKLLLNDKRLKADSIYPVVVRVTYQRKNTTFNTGIRIQADQWDVNSLQVRYQNPNAQIFNKAISEFYSRVQNIGFKLVDENDFSFALLKQRLEATDQPLSSKKATTFKIFTDQLITDMLSINQTGNAIVYRTASNRLLTYAQSPMLRFRDIDYKLLNGFKTRLIKDAVKQNTISNYFRTLRAIYNKAIKAKLIERAEYPFLDISVKAEKTAKRAMAIDELLAIMRITLEPRSPKWHARNYFLLSFSLIGASFTDLAYLRPTNLKKGRLTVCYGDVDHLIPGQTDQAIS</sequence>
<organism evidence="4 5">
    <name type="scientific">Mucilaginibacter terrenus</name>
    <dbReference type="NCBI Taxonomy" id="2482727"/>
    <lineage>
        <taxon>Bacteria</taxon>
        <taxon>Pseudomonadati</taxon>
        <taxon>Bacteroidota</taxon>
        <taxon>Sphingobacteriia</taxon>
        <taxon>Sphingobacteriales</taxon>
        <taxon>Sphingobacteriaceae</taxon>
        <taxon>Mucilaginibacter</taxon>
    </lineage>
</organism>
<feature type="domain" description="Arm DNA-binding" evidence="3">
    <location>
        <begin position="8"/>
        <end position="89"/>
    </location>
</feature>